<sequence length="59" mass="6300">MPFDAFDTPAADVLPQDTAQLIAAAADPAADMDEQRLLAFLFVAPRPCEALDRLLDLAA</sequence>
<name>A0ABT8SKX8_9CAUL</name>
<accession>A0ABT8SKX8</accession>
<comment type="caution">
    <text evidence="1">The sequence shown here is derived from an EMBL/GenBank/DDBJ whole genome shotgun (WGS) entry which is preliminary data.</text>
</comment>
<protein>
    <submittedName>
        <fullName evidence="1">Uncharacterized protein</fullName>
    </submittedName>
</protein>
<organism evidence="1 2">
    <name type="scientific">Peiella sedimenti</name>
    <dbReference type="NCBI Taxonomy" id="3061083"/>
    <lineage>
        <taxon>Bacteria</taxon>
        <taxon>Pseudomonadati</taxon>
        <taxon>Pseudomonadota</taxon>
        <taxon>Alphaproteobacteria</taxon>
        <taxon>Caulobacterales</taxon>
        <taxon>Caulobacteraceae</taxon>
        <taxon>Peiella</taxon>
    </lineage>
</organism>
<gene>
    <name evidence="1" type="ORF">Q0812_07210</name>
</gene>
<evidence type="ECO:0000313" key="1">
    <source>
        <dbReference type="EMBL" id="MDO1559215.1"/>
    </source>
</evidence>
<keyword evidence="2" id="KW-1185">Reference proteome</keyword>
<evidence type="ECO:0000313" key="2">
    <source>
        <dbReference type="Proteomes" id="UP001169063"/>
    </source>
</evidence>
<reference evidence="1" key="1">
    <citation type="submission" date="2023-07" db="EMBL/GenBank/DDBJ databases">
        <title>Brevundimonas soil sp. nov., isolated from the soil of chemical plant.</title>
        <authorList>
            <person name="Wu N."/>
        </authorList>
    </citation>
    <scope>NUCLEOTIDE SEQUENCE</scope>
    <source>
        <strain evidence="1">XZ-24</strain>
    </source>
</reference>
<proteinExistence type="predicted"/>
<dbReference type="Proteomes" id="UP001169063">
    <property type="component" value="Unassembled WGS sequence"/>
</dbReference>
<dbReference type="RefSeq" id="WP_302109637.1">
    <property type="nucleotide sequence ID" value="NZ_JAUKTR010000002.1"/>
</dbReference>
<dbReference type="EMBL" id="JAUKTR010000002">
    <property type="protein sequence ID" value="MDO1559215.1"/>
    <property type="molecule type" value="Genomic_DNA"/>
</dbReference>